<name>A0ACC3SMV9_9PEZI</name>
<organism evidence="1 2">
    <name type="scientific">Zalaria obscura</name>
    <dbReference type="NCBI Taxonomy" id="2024903"/>
    <lineage>
        <taxon>Eukaryota</taxon>
        <taxon>Fungi</taxon>
        <taxon>Dikarya</taxon>
        <taxon>Ascomycota</taxon>
        <taxon>Pezizomycotina</taxon>
        <taxon>Dothideomycetes</taxon>
        <taxon>Dothideomycetidae</taxon>
        <taxon>Dothideales</taxon>
        <taxon>Zalariaceae</taxon>
        <taxon>Zalaria</taxon>
    </lineage>
</organism>
<proteinExistence type="predicted"/>
<reference evidence="1" key="1">
    <citation type="submission" date="2024-02" db="EMBL/GenBank/DDBJ databases">
        <title>Metagenome Assembled Genome of Zalaria obscura JY119.</title>
        <authorList>
            <person name="Vighnesh L."/>
            <person name="Jagadeeshwari U."/>
            <person name="Venkata Ramana C."/>
            <person name="Sasikala C."/>
        </authorList>
    </citation>
    <scope>NUCLEOTIDE SEQUENCE</scope>
    <source>
        <strain evidence="1">JY119</strain>
    </source>
</reference>
<accession>A0ACC3SMV9</accession>
<evidence type="ECO:0000313" key="2">
    <source>
        <dbReference type="Proteomes" id="UP001320706"/>
    </source>
</evidence>
<protein>
    <submittedName>
        <fullName evidence="1">Uncharacterized protein</fullName>
    </submittedName>
</protein>
<evidence type="ECO:0000313" key="1">
    <source>
        <dbReference type="EMBL" id="KAK8219836.1"/>
    </source>
</evidence>
<sequence>MASPQVFKDRTTGESYWWVPAEGCYVFQSGRRVYPQRPANQTPVVRLYHEETSRHIIFRVPAPWLQQPTTSSLQNRRTWSGTPENITDPALLRAGIRGHKQISGIEGHALRLDRPTQPEYVLPIRQGKINRVDFPYRRLTNNKVFMVLWSEPAGDARGYGTMVTQWGEAFTGGVAPGPTPAELPKRGEEPMRTGSIRIQVDDPAENLSKMSRIHFGKVYTVVHTLKAKALGRVHQDFQSLLFTQFQAVWALSSAAHPSQLGQLPDRFEAQEEEASSDSEESEESEESEGISESDRSEEGGNEFDEAEAVRENERLLDQMYNDVVSPERDGRGCPSWAKQSIEGLREINSKERAIGLALSLRDVFEDDVSAVGMKSLKREWLSSFAEGSSDPLKLQKNIGAFLEATNQLLTPQDASFKSDHLSLLVQDRTRRRTLRAVRIDMTTIGQLSQYVQALGKSDFSQRDGARKIILDVLATLGFSGAEKEERTLESLLIFLCPILALGLASHAGSHCHDFTRTIFNVEISGFYLDTVTGEESARFVKSTLACLDSYIGAPVWTLIHSMPDEVDERYSLLIGVEDFADLWGPVWAPVWAEKEPSDMTHVLNIQTEGGVIHHTKDPYLQKLANASEVPCHWSIDSEDADRFPTRYEPFPIHAQLLIGHPERDRSTSGWRPIDLVQVRAEQHSHTATHDLSSEESPRKPTPCLSINTGCELDIDNLPTSIGLQRIIHAAGTNRAGYQLDAMQFSLSGGKYISFSLNQTYKHRPAITLKTQLLFACRYPEQEILGWLQLLVGLQISVCTGNAQRVTLWEALKLAFGRSRHTDCCGHPVGSPFCVEECWRLQLSDYALERLNAFKDMSRRSPTPSQNDMDRLQESFLKAAIPGLIESLKYTGFNHGRLRALWPWAEVTSAIELPPEFKTWEPLLEDSVSSATFATMCADCLTSRFFDVQRKITVASECGKGMQVIPVLRTVISLVEAGLKSEHVKEGKDWIQGRKRSMPAVNCYVKVTENATLQIRSVDGPGQLAVLLSRWSSMLQRHMLRGLFVSDKVHGEAMGAISASRFLCAVCIRVEAKRSLLAGGRYLADP</sequence>
<keyword evidence="2" id="KW-1185">Reference proteome</keyword>
<dbReference type="EMBL" id="JAMKPW020000003">
    <property type="protein sequence ID" value="KAK8219836.1"/>
    <property type="molecule type" value="Genomic_DNA"/>
</dbReference>
<dbReference type="Proteomes" id="UP001320706">
    <property type="component" value="Unassembled WGS sequence"/>
</dbReference>
<comment type="caution">
    <text evidence="1">The sequence shown here is derived from an EMBL/GenBank/DDBJ whole genome shotgun (WGS) entry which is preliminary data.</text>
</comment>
<gene>
    <name evidence="1" type="ORF">M8818_000810</name>
</gene>